<keyword evidence="2" id="KW-1185">Reference proteome</keyword>
<proteinExistence type="predicted"/>
<protein>
    <submittedName>
        <fullName evidence="1">Uncharacterized protein</fullName>
    </submittedName>
</protein>
<comment type="caution">
    <text evidence="1">The sequence shown here is derived from an EMBL/GenBank/DDBJ whole genome shotgun (WGS) entry which is preliminary data.</text>
</comment>
<name>A0ABP9SCI9_9GAMM</name>
<evidence type="ECO:0000313" key="1">
    <source>
        <dbReference type="EMBL" id="GAA5194188.1"/>
    </source>
</evidence>
<evidence type="ECO:0000313" key="2">
    <source>
        <dbReference type="Proteomes" id="UP001501600"/>
    </source>
</evidence>
<dbReference type="Proteomes" id="UP001501600">
    <property type="component" value="Unassembled WGS sequence"/>
</dbReference>
<organism evidence="1 2">
    <name type="scientific">Ferrimonas gelatinilytica</name>
    <dbReference type="NCBI Taxonomy" id="1255257"/>
    <lineage>
        <taxon>Bacteria</taxon>
        <taxon>Pseudomonadati</taxon>
        <taxon>Pseudomonadota</taxon>
        <taxon>Gammaproteobacteria</taxon>
        <taxon>Alteromonadales</taxon>
        <taxon>Ferrimonadaceae</taxon>
        <taxon>Ferrimonas</taxon>
    </lineage>
</organism>
<dbReference type="EMBL" id="BAABLF010000028">
    <property type="protein sequence ID" value="GAA5194188.1"/>
    <property type="molecule type" value="Genomic_DNA"/>
</dbReference>
<accession>A0ABP9SCI9</accession>
<sequence>MGRWASPSPWDWLRGVRFSPSLFSAIPAIPAIPAALTASCSGLLGIPKTGGEAMFAYWPIAAAYIGKKSIRFRGDILSE</sequence>
<gene>
    <name evidence="1" type="ORF">GCM10025772_26670</name>
</gene>
<reference evidence="2" key="1">
    <citation type="journal article" date="2019" name="Int. J. Syst. Evol. Microbiol.">
        <title>The Global Catalogue of Microorganisms (GCM) 10K type strain sequencing project: providing services to taxonomists for standard genome sequencing and annotation.</title>
        <authorList>
            <consortium name="The Broad Institute Genomics Platform"/>
            <consortium name="The Broad Institute Genome Sequencing Center for Infectious Disease"/>
            <person name="Wu L."/>
            <person name="Ma J."/>
        </authorList>
    </citation>
    <scope>NUCLEOTIDE SEQUENCE [LARGE SCALE GENOMIC DNA]</scope>
    <source>
        <strain evidence="2">JCM 18720</strain>
    </source>
</reference>